<dbReference type="AlphaFoldDB" id="A0A9N8DSD0"/>
<evidence type="ECO:0000256" key="1">
    <source>
        <dbReference type="SAM" id="MobiDB-lite"/>
    </source>
</evidence>
<evidence type="ECO:0000313" key="4">
    <source>
        <dbReference type="Proteomes" id="UP001153069"/>
    </source>
</evidence>
<accession>A0A9N8DSD0</accession>
<proteinExistence type="predicted"/>
<dbReference type="Pfam" id="PF03382">
    <property type="entry name" value="DUF285"/>
    <property type="match status" value="1"/>
</dbReference>
<feature type="transmembrane region" description="Helical" evidence="2">
    <location>
        <begin position="36"/>
        <end position="56"/>
    </location>
</feature>
<keyword evidence="4" id="KW-1185">Reference proteome</keyword>
<evidence type="ECO:0000256" key="2">
    <source>
        <dbReference type="SAM" id="Phobius"/>
    </source>
</evidence>
<name>A0A9N8DSD0_9STRA</name>
<evidence type="ECO:0000313" key="3">
    <source>
        <dbReference type="EMBL" id="CAB9505906.1"/>
    </source>
</evidence>
<dbReference type="Proteomes" id="UP001153069">
    <property type="component" value="Unassembled WGS sequence"/>
</dbReference>
<feature type="region of interest" description="Disordered" evidence="1">
    <location>
        <begin position="1"/>
        <end position="26"/>
    </location>
</feature>
<sequence length="282" mass="31756">MTKLRERSTASSSSSSPSYRHSSSQARRAMPSFHQIALFVSVLVSSSLLVVVPVTANNPNGETPWALHNNNIQSRVQQYMKDPDATAQEHGAIRDWDLRNVTSLRNLFSFNERFNEDISRWNVSAVTDFSSMFWDASRFDRNLGSWDVSKAETMACMFCGARKFKGEGLEQWSDKLHNVKDMFNMFGGSDIQADLRDWEVYSVTNFRETFKDTPNYKQKLCWNVTPVAHAVDMFNGSGACFKDDCVLYEISVEAGCSAAWSPLVMSSLWLVAASLVVSFCLA</sequence>
<keyword evidence="2" id="KW-0812">Transmembrane</keyword>
<protein>
    <submittedName>
        <fullName evidence="3">(Lipo)protein</fullName>
    </submittedName>
</protein>
<gene>
    <name evidence="3" type="ORF">SEMRO_247_G098140.1</name>
</gene>
<feature type="compositionally biased region" description="Low complexity" evidence="1">
    <location>
        <begin position="9"/>
        <end position="24"/>
    </location>
</feature>
<dbReference type="InterPro" id="IPR005046">
    <property type="entry name" value="DUF285"/>
</dbReference>
<comment type="caution">
    <text evidence="3">The sequence shown here is derived from an EMBL/GenBank/DDBJ whole genome shotgun (WGS) entry which is preliminary data.</text>
</comment>
<organism evidence="3 4">
    <name type="scientific">Seminavis robusta</name>
    <dbReference type="NCBI Taxonomy" id="568900"/>
    <lineage>
        <taxon>Eukaryota</taxon>
        <taxon>Sar</taxon>
        <taxon>Stramenopiles</taxon>
        <taxon>Ochrophyta</taxon>
        <taxon>Bacillariophyta</taxon>
        <taxon>Bacillariophyceae</taxon>
        <taxon>Bacillariophycidae</taxon>
        <taxon>Naviculales</taxon>
        <taxon>Naviculaceae</taxon>
        <taxon>Seminavis</taxon>
    </lineage>
</organism>
<dbReference type="EMBL" id="CAICTM010000246">
    <property type="protein sequence ID" value="CAB9505906.1"/>
    <property type="molecule type" value="Genomic_DNA"/>
</dbReference>
<keyword evidence="2" id="KW-0472">Membrane</keyword>
<keyword evidence="2" id="KW-1133">Transmembrane helix</keyword>
<reference evidence="3" key="1">
    <citation type="submission" date="2020-06" db="EMBL/GenBank/DDBJ databases">
        <authorList>
            <consortium name="Plant Systems Biology data submission"/>
        </authorList>
    </citation>
    <scope>NUCLEOTIDE SEQUENCE</scope>
    <source>
        <strain evidence="3">D6</strain>
    </source>
</reference>